<dbReference type="Gene3D" id="1.20.1600.10">
    <property type="entry name" value="Outer membrane efflux proteins (OEP)"/>
    <property type="match status" value="1"/>
</dbReference>
<feature type="compositionally biased region" description="Polar residues" evidence="9">
    <location>
        <begin position="176"/>
        <end position="186"/>
    </location>
</feature>
<keyword evidence="5" id="KW-0732">Signal</keyword>
<dbReference type="GO" id="GO:0016020">
    <property type="term" value="C:membrane"/>
    <property type="evidence" value="ECO:0007669"/>
    <property type="project" value="UniProtKB-SubCell"/>
</dbReference>
<protein>
    <submittedName>
        <fullName evidence="10">Uncharacterized protein</fullName>
    </submittedName>
</protein>
<evidence type="ECO:0000256" key="8">
    <source>
        <dbReference type="ARBA" id="ARBA00023288"/>
    </source>
</evidence>
<keyword evidence="7" id="KW-0564">Palmitate</keyword>
<keyword evidence="4" id="KW-0812">Transmembrane</keyword>
<gene>
    <name evidence="10" type="ORF">RRSL_00360</name>
</gene>
<name>A0AB33VA37_RALSU</name>
<dbReference type="PANTHER" id="PTHR30203">
    <property type="entry name" value="OUTER MEMBRANE CATION EFFLUX PROTEIN"/>
    <property type="match status" value="1"/>
</dbReference>
<evidence type="ECO:0000256" key="7">
    <source>
        <dbReference type="ARBA" id="ARBA00023139"/>
    </source>
</evidence>
<evidence type="ECO:0000256" key="4">
    <source>
        <dbReference type="ARBA" id="ARBA00022692"/>
    </source>
</evidence>
<dbReference type="AlphaFoldDB" id="A0AB33VA37"/>
<dbReference type="Proteomes" id="UP000005933">
    <property type="component" value="Unassembled WGS sequence"/>
</dbReference>
<evidence type="ECO:0000256" key="2">
    <source>
        <dbReference type="ARBA" id="ARBA00007613"/>
    </source>
</evidence>
<dbReference type="Pfam" id="PF02321">
    <property type="entry name" value="OEP"/>
    <property type="match status" value="1"/>
</dbReference>
<dbReference type="GO" id="GO:0015562">
    <property type="term" value="F:efflux transmembrane transporter activity"/>
    <property type="evidence" value="ECO:0007669"/>
    <property type="project" value="InterPro"/>
</dbReference>
<dbReference type="InterPro" id="IPR010131">
    <property type="entry name" value="MdtP/NodT-like"/>
</dbReference>
<comment type="caution">
    <text evidence="10">The sequence shown here is derived from an EMBL/GenBank/DDBJ whole genome shotgun (WGS) entry which is preliminary data.</text>
</comment>
<keyword evidence="6" id="KW-0472">Membrane</keyword>
<feature type="region of interest" description="Disordered" evidence="9">
    <location>
        <begin position="164"/>
        <end position="186"/>
    </location>
</feature>
<evidence type="ECO:0000256" key="9">
    <source>
        <dbReference type="SAM" id="MobiDB-lite"/>
    </source>
</evidence>
<dbReference type="SUPFAM" id="SSF56954">
    <property type="entry name" value="Outer membrane efflux proteins (OEP)"/>
    <property type="match status" value="1"/>
</dbReference>
<keyword evidence="8" id="KW-0449">Lipoprotein</keyword>
<keyword evidence="3" id="KW-1134">Transmembrane beta strand</keyword>
<dbReference type="EMBL" id="AAKL01000078">
    <property type="protein sequence ID" value="EAP70871.1"/>
    <property type="molecule type" value="Genomic_DNA"/>
</dbReference>
<sequence>MAKAQFLPDISLTAFLGLASIAPENLLLGNARQLGIGPALRLPIFEGGKLRANLRGKYAGYDAAVASYNQTLTEALHDTADQITSLHSVDTQIDIQRTALAEAERAYSLARTRYGAGLGTQLTVLNAESTVLQQRRLAALLQARRLDAQMALIKALGGGYTAEALPGAKPDHHTTGDATQAAPSHS</sequence>
<accession>A0AB33VA37</accession>
<proteinExistence type="inferred from homology"/>
<evidence type="ECO:0000256" key="5">
    <source>
        <dbReference type="ARBA" id="ARBA00022729"/>
    </source>
</evidence>
<dbReference type="InterPro" id="IPR003423">
    <property type="entry name" value="OMP_efflux"/>
</dbReference>
<evidence type="ECO:0000256" key="1">
    <source>
        <dbReference type="ARBA" id="ARBA00004370"/>
    </source>
</evidence>
<comment type="similarity">
    <text evidence="2">Belongs to the outer membrane factor (OMF) (TC 1.B.17) family.</text>
</comment>
<evidence type="ECO:0000256" key="3">
    <source>
        <dbReference type="ARBA" id="ARBA00022452"/>
    </source>
</evidence>
<dbReference type="PANTHER" id="PTHR30203:SF20">
    <property type="entry name" value="MULTIDRUG RESISTANCE OUTER MEMBRANE PROTEIN MDTP-RELATED"/>
    <property type="match status" value="1"/>
</dbReference>
<evidence type="ECO:0000313" key="10">
    <source>
        <dbReference type="EMBL" id="EAP70871.1"/>
    </source>
</evidence>
<evidence type="ECO:0000313" key="11">
    <source>
        <dbReference type="Proteomes" id="UP000005933"/>
    </source>
</evidence>
<organism evidence="10 11">
    <name type="scientific">Ralstonia solanacearum (strain UW551)</name>
    <dbReference type="NCBI Taxonomy" id="342110"/>
    <lineage>
        <taxon>Bacteria</taxon>
        <taxon>Pseudomonadati</taxon>
        <taxon>Pseudomonadota</taxon>
        <taxon>Betaproteobacteria</taxon>
        <taxon>Burkholderiales</taxon>
        <taxon>Burkholderiaceae</taxon>
        <taxon>Ralstonia</taxon>
        <taxon>Ralstonia solanacearum species complex</taxon>
    </lineage>
</organism>
<dbReference type="Gene3D" id="2.20.200.10">
    <property type="entry name" value="Outer membrane efflux proteins (OEP)"/>
    <property type="match status" value="1"/>
</dbReference>
<comment type="subcellular location">
    <subcellularLocation>
        <location evidence="1">Membrane</location>
    </subcellularLocation>
</comment>
<reference evidence="10 11" key="1">
    <citation type="journal article" date="2006" name="Mol. Plant Microbe Interact.">
        <title>Identification of open reading frames unique to a select agent: Ralstonia solanacearum race 3 biovar 2.</title>
        <authorList>
            <person name="Gabriel D.W."/>
            <person name="Allen C."/>
            <person name="Schell M."/>
            <person name="Denny T.P."/>
            <person name="Greenberg J.T."/>
            <person name="Duan Y.P."/>
            <person name="Flores-Cruz Z."/>
            <person name="Huang Q."/>
            <person name="Clifford J.M."/>
            <person name="Presting G."/>
            <person name="Gonzalez E.T."/>
            <person name="Reddy J."/>
            <person name="Elphinstone J."/>
            <person name="Swanson J."/>
            <person name="Yao J."/>
            <person name="Mulholland V."/>
            <person name="Liu L."/>
            <person name="Farmerie W."/>
            <person name="Patnaikuni M."/>
            <person name="Balogh B."/>
            <person name="Norman D."/>
            <person name="Alvarez A."/>
            <person name="Castillo J.A."/>
            <person name="Jones J."/>
            <person name="Saddler G."/>
            <person name="Walunas T."/>
            <person name="Zhukov A."/>
            <person name="Mikhailova N."/>
        </authorList>
    </citation>
    <scope>NUCLEOTIDE SEQUENCE [LARGE SCALE GENOMIC DNA]</scope>
    <source>
        <strain evidence="10 11">UW551</strain>
    </source>
</reference>
<evidence type="ECO:0000256" key="6">
    <source>
        <dbReference type="ARBA" id="ARBA00023136"/>
    </source>
</evidence>